<evidence type="ECO:0000256" key="4">
    <source>
        <dbReference type="ARBA" id="ARBA00022692"/>
    </source>
</evidence>
<evidence type="ECO:0000256" key="2">
    <source>
        <dbReference type="ARBA" id="ARBA00005811"/>
    </source>
</evidence>
<dbReference type="GO" id="GO:0015031">
    <property type="term" value="P:protein transport"/>
    <property type="evidence" value="ECO:0007669"/>
    <property type="project" value="UniProtKB-KW"/>
</dbReference>
<dbReference type="GO" id="GO:0022857">
    <property type="term" value="F:transmembrane transporter activity"/>
    <property type="evidence" value="ECO:0007669"/>
    <property type="project" value="InterPro"/>
</dbReference>
<dbReference type="Proteomes" id="UP000240009">
    <property type="component" value="Unassembled WGS sequence"/>
</dbReference>
<evidence type="ECO:0000256" key="7">
    <source>
        <dbReference type="RuleBase" id="RU003879"/>
    </source>
</evidence>
<keyword evidence="5" id="KW-1133">Transmembrane helix</keyword>
<sequence>MKLSKKRVRHTKGMDITPMIDIVFLLLIFFITVSQVSETNREKLELPELKGAQDQKKTSLVVNINKAGEIIVAGNQLQLADVAFLVGKELETNGGDPGLVTVVVRIDHNATCQVPNALVKQLAGQGISKVRLAVQVPN</sequence>
<keyword evidence="6" id="KW-0472">Membrane</keyword>
<comment type="subcellular location">
    <subcellularLocation>
        <location evidence="1">Cell membrane</location>
        <topology evidence="1">Single-pass membrane protein</topology>
    </subcellularLocation>
    <subcellularLocation>
        <location evidence="7">Cell membrane</location>
        <topology evidence="7">Single-pass type II membrane protein</topology>
    </subcellularLocation>
</comment>
<keyword evidence="7" id="KW-0813">Transport</keyword>
<name>A0A2S8FY37_9BACT</name>
<organism evidence="8 9">
    <name type="scientific">Blastopirellula marina</name>
    <dbReference type="NCBI Taxonomy" id="124"/>
    <lineage>
        <taxon>Bacteria</taxon>
        <taxon>Pseudomonadati</taxon>
        <taxon>Planctomycetota</taxon>
        <taxon>Planctomycetia</taxon>
        <taxon>Pirellulales</taxon>
        <taxon>Pirellulaceae</taxon>
        <taxon>Blastopirellula</taxon>
    </lineage>
</organism>
<dbReference type="RefSeq" id="WP_105351730.1">
    <property type="nucleotide sequence ID" value="NZ_PUIA01000017.1"/>
</dbReference>
<evidence type="ECO:0000256" key="3">
    <source>
        <dbReference type="ARBA" id="ARBA00022475"/>
    </source>
</evidence>
<evidence type="ECO:0008006" key="10">
    <source>
        <dbReference type="Google" id="ProtNLM"/>
    </source>
</evidence>
<comment type="similarity">
    <text evidence="2 7">Belongs to the ExbD/TolR family.</text>
</comment>
<dbReference type="Pfam" id="PF02472">
    <property type="entry name" value="ExbD"/>
    <property type="match status" value="1"/>
</dbReference>
<reference evidence="8 9" key="1">
    <citation type="submission" date="2018-02" db="EMBL/GenBank/DDBJ databases">
        <title>Comparative genomes isolates from brazilian mangrove.</title>
        <authorList>
            <person name="Araujo J.E."/>
            <person name="Taketani R.G."/>
            <person name="Silva M.C.P."/>
            <person name="Loureco M.V."/>
            <person name="Andreote F.D."/>
        </authorList>
    </citation>
    <scope>NUCLEOTIDE SEQUENCE [LARGE SCALE GENOMIC DNA]</scope>
    <source>
        <strain evidence="8 9">HEX-2 MGV</strain>
    </source>
</reference>
<proteinExistence type="inferred from homology"/>
<evidence type="ECO:0000256" key="5">
    <source>
        <dbReference type="ARBA" id="ARBA00022989"/>
    </source>
</evidence>
<dbReference type="AlphaFoldDB" id="A0A2S8FY37"/>
<evidence type="ECO:0000256" key="6">
    <source>
        <dbReference type="ARBA" id="ARBA00023136"/>
    </source>
</evidence>
<dbReference type="GO" id="GO:0005886">
    <property type="term" value="C:plasma membrane"/>
    <property type="evidence" value="ECO:0007669"/>
    <property type="project" value="UniProtKB-SubCell"/>
</dbReference>
<dbReference type="InterPro" id="IPR003400">
    <property type="entry name" value="ExbD"/>
</dbReference>
<comment type="caution">
    <text evidence="8">The sequence shown here is derived from an EMBL/GenBank/DDBJ whole genome shotgun (WGS) entry which is preliminary data.</text>
</comment>
<evidence type="ECO:0000313" key="8">
    <source>
        <dbReference type="EMBL" id="PQO37088.1"/>
    </source>
</evidence>
<dbReference type="EMBL" id="PUIA01000017">
    <property type="protein sequence ID" value="PQO37088.1"/>
    <property type="molecule type" value="Genomic_DNA"/>
</dbReference>
<keyword evidence="4 7" id="KW-0812">Transmembrane</keyword>
<protein>
    <recommendedName>
        <fullName evidence="10">Biopolymer transporter ExbD</fullName>
    </recommendedName>
</protein>
<accession>A0A2S8FY37</accession>
<dbReference type="PANTHER" id="PTHR30558:SF3">
    <property type="entry name" value="BIOPOLYMER TRANSPORT PROTEIN EXBD-RELATED"/>
    <property type="match status" value="1"/>
</dbReference>
<dbReference type="OrthoDB" id="274945at2"/>
<dbReference type="PANTHER" id="PTHR30558">
    <property type="entry name" value="EXBD MEMBRANE COMPONENT OF PMF-DRIVEN MACROMOLECULE IMPORT SYSTEM"/>
    <property type="match status" value="1"/>
</dbReference>
<evidence type="ECO:0000313" key="9">
    <source>
        <dbReference type="Proteomes" id="UP000240009"/>
    </source>
</evidence>
<keyword evidence="3" id="KW-1003">Cell membrane</keyword>
<evidence type="ECO:0000256" key="1">
    <source>
        <dbReference type="ARBA" id="ARBA00004162"/>
    </source>
</evidence>
<gene>
    <name evidence="8" type="ORF">C5Y96_07985</name>
</gene>
<keyword evidence="7" id="KW-0653">Protein transport</keyword>